<protein>
    <submittedName>
        <fullName evidence="1">Uncharacterized protein</fullName>
    </submittedName>
</protein>
<dbReference type="Proteomes" id="UP000199608">
    <property type="component" value="Unassembled WGS sequence"/>
</dbReference>
<organism evidence="1 2">
    <name type="scientific">Desulfobacula phenolica</name>
    <dbReference type="NCBI Taxonomy" id="90732"/>
    <lineage>
        <taxon>Bacteria</taxon>
        <taxon>Pseudomonadati</taxon>
        <taxon>Thermodesulfobacteriota</taxon>
        <taxon>Desulfobacteria</taxon>
        <taxon>Desulfobacterales</taxon>
        <taxon>Desulfobacteraceae</taxon>
        <taxon>Desulfobacula</taxon>
    </lineage>
</organism>
<reference evidence="2" key="1">
    <citation type="submission" date="2016-10" db="EMBL/GenBank/DDBJ databases">
        <authorList>
            <person name="Varghese N."/>
            <person name="Submissions S."/>
        </authorList>
    </citation>
    <scope>NUCLEOTIDE SEQUENCE [LARGE SCALE GENOMIC DNA]</scope>
    <source>
        <strain evidence="2">DSM 3384</strain>
    </source>
</reference>
<dbReference type="AlphaFoldDB" id="A0A1H2DY02"/>
<gene>
    <name evidence="1" type="ORF">SAMN04487931_102315</name>
</gene>
<sequence>MHQQRCIYKDASKVKYSKYSAFDALQNIKQKTNDFIQTIKFRILSLSRQTIMTDQTIP</sequence>
<proteinExistence type="predicted"/>
<name>A0A1H2DY02_9BACT</name>
<accession>A0A1H2DY02</accession>
<evidence type="ECO:0000313" key="2">
    <source>
        <dbReference type="Proteomes" id="UP000199608"/>
    </source>
</evidence>
<keyword evidence="2" id="KW-1185">Reference proteome</keyword>
<dbReference type="EMBL" id="FNLL01000002">
    <property type="protein sequence ID" value="SDT87741.1"/>
    <property type="molecule type" value="Genomic_DNA"/>
</dbReference>
<evidence type="ECO:0000313" key="1">
    <source>
        <dbReference type="EMBL" id="SDT87741.1"/>
    </source>
</evidence>